<evidence type="ECO:0008006" key="3">
    <source>
        <dbReference type="Google" id="ProtNLM"/>
    </source>
</evidence>
<sequence length="242" mass="26090">MVRAFMNRRHLLAGAGGLLVGCSSRPKYRLRYRLEIAARVGERVHTGASVLSMVWEDIGGAANLNGGDAFVREPDGEAIVVDLGEHGKLFGLLTAQGLADSGFSVSSPELALIPLLSEAEREGLTVSGDDVRQGLSGLTGVRQLAREHWPAMVRFRDVADRSTVELADPDNLTSALGASAAIEAVTVSVVDAPVTRRIKNELPWLNSLRGSLVWPAPGQPIRVVNRITRKHFIQNEEERGNA</sequence>
<dbReference type="PROSITE" id="PS51257">
    <property type="entry name" value="PROKAR_LIPOPROTEIN"/>
    <property type="match status" value="1"/>
</dbReference>
<keyword evidence="2" id="KW-1185">Reference proteome</keyword>
<protein>
    <recommendedName>
        <fullName evidence="3">Lipoprotein</fullName>
    </recommendedName>
</protein>
<reference evidence="2" key="1">
    <citation type="submission" date="2019-12" db="EMBL/GenBank/DDBJ databases">
        <title>Complete genome of Terracaulis silvestris 0127_4.</title>
        <authorList>
            <person name="Vieira S."/>
            <person name="Riedel T."/>
            <person name="Sproer C."/>
            <person name="Pascual J."/>
            <person name="Boedeker C."/>
            <person name="Overmann J."/>
        </authorList>
    </citation>
    <scope>NUCLEOTIDE SEQUENCE [LARGE SCALE GENOMIC DNA]</scope>
    <source>
        <strain evidence="2">0127_4</strain>
    </source>
</reference>
<proteinExistence type="predicted"/>
<dbReference type="KEGG" id="tsv:DSM104635_01159"/>
<gene>
    <name evidence="1" type="ORF">DSM104635_01159</name>
</gene>
<dbReference type="EMBL" id="CP047045">
    <property type="protein sequence ID" value="QGZ94341.1"/>
    <property type="molecule type" value="Genomic_DNA"/>
</dbReference>
<evidence type="ECO:0000313" key="2">
    <source>
        <dbReference type="Proteomes" id="UP000431269"/>
    </source>
</evidence>
<dbReference type="AlphaFoldDB" id="A0A6I6MK75"/>
<organism evidence="1 2">
    <name type="scientific">Terricaulis silvestris</name>
    <dbReference type="NCBI Taxonomy" id="2686094"/>
    <lineage>
        <taxon>Bacteria</taxon>
        <taxon>Pseudomonadati</taxon>
        <taxon>Pseudomonadota</taxon>
        <taxon>Alphaproteobacteria</taxon>
        <taxon>Caulobacterales</taxon>
        <taxon>Caulobacteraceae</taxon>
        <taxon>Terricaulis</taxon>
    </lineage>
</organism>
<evidence type="ECO:0000313" key="1">
    <source>
        <dbReference type="EMBL" id="QGZ94341.1"/>
    </source>
</evidence>
<dbReference type="Proteomes" id="UP000431269">
    <property type="component" value="Chromosome"/>
</dbReference>
<accession>A0A6I6MK75</accession>
<name>A0A6I6MK75_9CAUL</name>